<evidence type="ECO:0000313" key="3">
    <source>
        <dbReference type="EMBL" id="RSL14778.1"/>
    </source>
</evidence>
<feature type="signal peptide" evidence="1">
    <location>
        <begin position="1"/>
        <end position="28"/>
    </location>
</feature>
<gene>
    <name evidence="3" type="ORF">EDE15_0243</name>
</gene>
<accession>A0A3R9Q6R4</accession>
<feature type="domain" description="DUF4136" evidence="2">
    <location>
        <begin position="31"/>
        <end position="178"/>
    </location>
</feature>
<protein>
    <submittedName>
        <fullName evidence="3">Uncharacterized protein DUF4136</fullName>
    </submittedName>
</protein>
<dbReference type="RefSeq" id="WP_125483599.1">
    <property type="nucleotide sequence ID" value="NZ_RSDW01000001.1"/>
</dbReference>
<evidence type="ECO:0000313" key="4">
    <source>
        <dbReference type="Proteomes" id="UP000269669"/>
    </source>
</evidence>
<name>A0A3R9Q6R4_9BACT</name>
<reference evidence="3 4" key="1">
    <citation type="submission" date="2018-12" db="EMBL/GenBank/DDBJ databases">
        <title>Sequencing of bacterial isolates from soil warming experiment in Harvard Forest, Massachusetts, USA.</title>
        <authorList>
            <person name="Deangelis K."/>
        </authorList>
    </citation>
    <scope>NUCLEOTIDE SEQUENCE [LARGE SCALE GENOMIC DNA]</scope>
    <source>
        <strain evidence="3 4">EB153</strain>
    </source>
</reference>
<evidence type="ECO:0000256" key="1">
    <source>
        <dbReference type="SAM" id="SignalP"/>
    </source>
</evidence>
<dbReference type="AlphaFoldDB" id="A0A3R9Q6R4"/>
<dbReference type="Proteomes" id="UP000269669">
    <property type="component" value="Unassembled WGS sequence"/>
</dbReference>
<proteinExistence type="predicted"/>
<feature type="chain" id="PRO_5018761786" evidence="1">
    <location>
        <begin position="29"/>
        <end position="179"/>
    </location>
</feature>
<dbReference type="Gene3D" id="3.30.160.670">
    <property type="match status" value="1"/>
</dbReference>
<sequence>MHGRHVRRASLYSLAMVLLLAAATTLVAQDVKSNYMPGTDFSKYHTYKWVSIEGASHPNQIVDAEIKQSVDSQLAAKGLTKTDNDKADLYVAYQIATDKEKQWNGYGMGGGIRWGGMATATSSTINVGTLVLDLYDPGAKQLVWTGSATKTLDPSSNQEKNEKNLNKAMAKLLKNYPPK</sequence>
<keyword evidence="1" id="KW-0732">Signal</keyword>
<dbReference type="InterPro" id="IPR025411">
    <property type="entry name" value="DUF4136"/>
</dbReference>
<dbReference type="EMBL" id="RSDW01000001">
    <property type="protein sequence ID" value="RSL14778.1"/>
    <property type="molecule type" value="Genomic_DNA"/>
</dbReference>
<comment type="caution">
    <text evidence="3">The sequence shown here is derived from an EMBL/GenBank/DDBJ whole genome shotgun (WGS) entry which is preliminary data.</text>
</comment>
<dbReference type="OrthoDB" id="118896at2"/>
<keyword evidence="4" id="KW-1185">Reference proteome</keyword>
<evidence type="ECO:0000259" key="2">
    <source>
        <dbReference type="Pfam" id="PF13590"/>
    </source>
</evidence>
<organism evidence="3 4">
    <name type="scientific">Edaphobacter aggregans</name>
    <dbReference type="NCBI Taxonomy" id="570835"/>
    <lineage>
        <taxon>Bacteria</taxon>
        <taxon>Pseudomonadati</taxon>
        <taxon>Acidobacteriota</taxon>
        <taxon>Terriglobia</taxon>
        <taxon>Terriglobales</taxon>
        <taxon>Acidobacteriaceae</taxon>
        <taxon>Edaphobacter</taxon>
    </lineage>
</organism>
<dbReference type="Pfam" id="PF13590">
    <property type="entry name" value="DUF4136"/>
    <property type="match status" value="1"/>
</dbReference>